<gene>
    <name evidence="5" type="ORF">C8D89_10727</name>
</gene>
<accession>A0A2U1F9K0</accession>
<comment type="caution">
    <text evidence="5">The sequence shown here is derived from an EMBL/GenBank/DDBJ whole genome shotgun (WGS) entry which is preliminary data.</text>
</comment>
<dbReference type="PANTHER" id="PTHR46796">
    <property type="entry name" value="HTH-TYPE TRANSCRIPTIONAL ACTIVATOR RHAS-RELATED"/>
    <property type="match status" value="1"/>
</dbReference>
<dbReference type="AlphaFoldDB" id="A0A2U1F9K0"/>
<dbReference type="Pfam" id="PF20240">
    <property type="entry name" value="DUF6597"/>
    <property type="match status" value="1"/>
</dbReference>
<dbReference type="InterPro" id="IPR018060">
    <property type="entry name" value="HTH_AraC"/>
</dbReference>
<dbReference type="GO" id="GO:0003700">
    <property type="term" value="F:DNA-binding transcription factor activity"/>
    <property type="evidence" value="ECO:0007669"/>
    <property type="project" value="InterPro"/>
</dbReference>
<dbReference type="PANTHER" id="PTHR46796:SF15">
    <property type="entry name" value="BLL1074 PROTEIN"/>
    <property type="match status" value="1"/>
</dbReference>
<dbReference type="InterPro" id="IPR050204">
    <property type="entry name" value="AraC_XylS_family_regulators"/>
</dbReference>
<dbReference type="GO" id="GO:0043565">
    <property type="term" value="F:sequence-specific DNA binding"/>
    <property type="evidence" value="ECO:0007669"/>
    <property type="project" value="InterPro"/>
</dbReference>
<dbReference type="SUPFAM" id="SSF46689">
    <property type="entry name" value="Homeodomain-like"/>
    <property type="match status" value="1"/>
</dbReference>
<name>A0A2U1F9K0_9PSEU</name>
<protein>
    <submittedName>
        <fullName evidence="5">AraC family transcriptional regulator</fullName>
    </submittedName>
</protein>
<dbReference type="EMBL" id="QEKW01000007">
    <property type="protein sequence ID" value="PVZ08865.1"/>
    <property type="molecule type" value="Genomic_DNA"/>
</dbReference>
<dbReference type="SMART" id="SM00342">
    <property type="entry name" value="HTH_ARAC"/>
    <property type="match status" value="1"/>
</dbReference>
<sequence>MGGRDPRELGGHWRTAQRIAVHEPDAALTPWVERLWAASWDYADPYRQKIVPLPQVHVTVVTRGAGGADAGARDALAAREAAGDALAPRVVGPASRHVIRELAGRGAVVGAAFRPGVFRAVAGQPVSALVDRALDAAAVPGLAGEPGWGGSLSGWLRAHLPEAGPGRAAREAGDLVARVAADPTIARVERLAAAAGLGVRTLQRLFAEHVGLGPKWVIRRYRLQEVVARLEVGGPVDWADLAATLGYADQAHLSRDFADLFGEPPTWYARRYPPA</sequence>
<dbReference type="Gene3D" id="1.10.10.60">
    <property type="entry name" value="Homeodomain-like"/>
    <property type="match status" value="1"/>
</dbReference>
<feature type="domain" description="HTH araC/xylS-type" evidence="4">
    <location>
        <begin position="170"/>
        <end position="271"/>
    </location>
</feature>
<evidence type="ECO:0000259" key="4">
    <source>
        <dbReference type="PROSITE" id="PS01124"/>
    </source>
</evidence>
<dbReference type="Pfam" id="PF12833">
    <property type="entry name" value="HTH_18"/>
    <property type="match status" value="1"/>
</dbReference>
<keyword evidence="6" id="KW-1185">Reference proteome</keyword>
<dbReference type="InterPro" id="IPR046532">
    <property type="entry name" value="DUF6597"/>
</dbReference>
<keyword evidence="3" id="KW-0804">Transcription</keyword>
<evidence type="ECO:0000313" key="6">
    <source>
        <dbReference type="Proteomes" id="UP000245639"/>
    </source>
</evidence>
<keyword evidence="2" id="KW-0238">DNA-binding</keyword>
<keyword evidence="1" id="KW-0805">Transcription regulation</keyword>
<evidence type="ECO:0000256" key="3">
    <source>
        <dbReference type="ARBA" id="ARBA00023163"/>
    </source>
</evidence>
<reference evidence="5 6" key="1">
    <citation type="submission" date="2018-04" db="EMBL/GenBank/DDBJ databases">
        <title>Genomic Encyclopedia of Type Strains, Phase IV (KMG-IV): sequencing the most valuable type-strain genomes for metagenomic binning, comparative biology and taxonomic classification.</title>
        <authorList>
            <person name="Goeker M."/>
        </authorList>
    </citation>
    <scope>NUCLEOTIDE SEQUENCE [LARGE SCALE GENOMIC DNA]</scope>
    <source>
        <strain evidence="5 6">DSM 45771</strain>
    </source>
</reference>
<proteinExistence type="predicted"/>
<organism evidence="5 6">
    <name type="scientific">Actinomycetospora cinnamomea</name>
    <dbReference type="NCBI Taxonomy" id="663609"/>
    <lineage>
        <taxon>Bacteria</taxon>
        <taxon>Bacillati</taxon>
        <taxon>Actinomycetota</taxon>
        <taxon>Actinomycetes</taxon>
        <taxon>Pseudonocardiales</taxon>
        <taxon>Pseudonocardiaceae</taxon>
        <taxon>Actinomycetospora</taxon>
    </lineage>
</organism>
<evidence type="ECO:0000256" key="2">
    <source>
        <dbReference type="ARBA" id="ARBA00023125"/>
    </source>
</evidence>
<dbReference type="RefSeq" id="WP_243418109.1">
    <property type="nucleotide sequence ID" value="NZ_QEKW01000007.1"/>
</dbReference>
<evidence type="ECO:0000313" key="5">
    <source>
        <dbReference type="EMBL" id="PVZ08865.1"/>
    </source>
</evidence>
<dbReference type="Proteomes" id="UP000245639">
    <property type="component" value="Unassembled WGS sequence"/>
</dbReference>
<dbReference type="PROSITE" id="PS01124">
    <property type="entry name" value="HTH_ARAC_FAMILY_2"/>
    <property type="match status" value="1"/>
</dbReference>
<evidence type="ECO:0000256" key="1">
    <source>
        <dbReference type="ARBA" id="ARBA00023015"/>
    </source>
</evidence>
<dbReference type="InterPro" id="IPR009057">
    <property type="entry name" value="Homeodomain-like_sf"/>
</dbReference>